<sequence length="402" mass="43574">MPFPSWLSSTCVSSDTTVTISKTRNNVSSSDTSTASEIPSTSSSSSLPSNFSLQTFPSLPSLQKASSAEQPSSSSSTPTPLLHHLCLSSIRPHHPCHVSTLALSNSLLYVASSNQVSVWNLKTLSKITSFNGNGKGSVKSVAFSNGKVFTAHQDSKIRVWEVTDSKRRHHRLVTSLPTVSDRLRRFIFPANYVRVRRHRKRLWIEHADAVSSLAVSNGVIYSVSWDRSLKIWSASDLLCIESVDSAHDDAVNAVAVSGDGTVYTGSADRRIRVWGRAFGGKRQTLIATLEKHKSSVNALALNSGGSILYSGAKDRSILVWEREDSANYMVVMGVLRGHGGAILCLINEGDLLFSGSADRTVRIWRRGSGDGYDCLGVLEGHERPVKSLGAAWEGGERVVCAM</sequence>
<reference evidence="1 2" key="1">
    <citation type="journal article" date="2022" name="Hortic Res">
        <title>A haplotype resolved chromosomal level avocado genome allows analysis of novel avocado genes.</title>
        <authorList>
            <person name="Nath O."/>
            <person name="Fletcher S.J."/>
            <person name="Hayward A."/>
            <person name="Shaw L.M."/>
            <person name="Masouleh A.K."/>
            <person name="Furtado A."/>
            <person name="Henry R.J."/>
            <person name="Mitter N."/>
        </authorList>
    </citation>
    <scope>NUCLEOTIDE SEQUENCE [LARGE SCALE GENOMIC DNA]</scope>
    <source>
        <strain evidence="2">cv. Hass</strain>
    </source>
</reference>
<evidence type="ECO:0000313" key="1">
    <source>
        <dbReference type="EMBL" id="KAJ8639612.1"/>
    </source>
</evidence>
<comment type="caution">
    <text evidence="1">The sequence shown here is derived from an EMBL/GenBank/DDBJ whole genome shotgun (WGS) entry which is preliminary data.</text>
</comment>
<protein>
    <submittedName>
        <fullName evidence="1">Uncharacterized protein</fullName>
    </submittedName>
</protein>
<name>A0ACC2M1I8_PERAE</name>
<proteinExistence type="predicted"/>
<accession>A0ACC2M1I8</accession>
<dbReference type="EMBL" id="CM056813">
    <property type="protein sequence ID" value="KAJ8639612.1"/>
    <property type="molecule type" value="Genomic_DNA"/>
</dbReference>
<evidence type="ECO:0000313" key="2">
    <source>
        <dbReference type="Proteomes" id="UP001234297"/>
    </source>
</evidence>
<dbReference type="Proteomes" id="UP001234297">
    <property type="component" value="Chromosome 5"/>
</dbReference>
<keyword evidence="2" id="KW-1185">Reference proteome</keyword>
<organism evidence="1 2">
    <name type="scientific">Persea americana</name>
    <name type="common">Avocado</name>
    <dbReference type="NCBI Taxonomy" id="3435"/>
    <lineage>
        <taxon>Eukaryota</taxon>
        <taxon>Viridiplantae</taxon>
        <taxon>Streptophyta</taxon>
        <taxon>Embryophyta</taxon>
        <taxon>Tracheophyta</taxon>
        <taxon>Spermatophyta</taxon>
        <taxon>Magnoliopsida</taxon>
        <taxon>Magnoliidae</taxon>
        <taxon>Laurales</taxon>
        <taxon>Lauraceae</taxon>
        <taxon>Persea</taxon>
    </lineage>
</organism>
<gene>
    <name evidence="1" type="ORF">MRB53_016306</name>
</gene>